<dbReference type="SUPFAM" id="SSF56003">
    <property type="entry name" value="Molybdenum cofactor-binding domain"/>
    <property type="match status" value="1"/>
</dbReference>
<dbReference type="EMBL" id="JACKWZ010000089">
    <property type="protein sequence ID" value="KAF9416488.1"/>
    <property type="molecule type" value="Genomic_DNA"/>
</dbReference>
<dbReference type="SUPFAM" id="SSF54292">
    <property type="entry name" value="2Fe-2S ferredoxin-like"/>
    <property type="match status" value="1"/>
</dbReference>
<keyword evidence="6" id="KW-0285">Flavoprotein</keyword>
<dbReference type="InterPro" id="IPR046867">
    <property type="entry name" value="AldOxase/xan_DH_MoCoBD2"/>
</dbReference>
<keyword evidence="11 17" id="KW-0408">Iron</keyword>
<dbReference type="PIRSF" id="PIRSF000127">
    <property type="entry name" value="Xanthine_DH"/>
    <property type="match status" value="1"/>
</dbReference>
<dbReference type="SMART" id="SM01092">
    <property type="entry name" value="CO_deh_flav_C"/>
    <property type="match status" value="1"/>
</dbReference>
<dbReference type="Proteomes" id="UP000648187">
    <property type="component" value="Unassembled WGS sequence"/>
</dbReference>
<keyword evidence="21" id="KW-1185">Reference proteome</keyword>
<dbReference type="InterPro" id="IPR036683">
    <property type="entry name" value="CO_DH_flav_C_dom_sf"/>
</dbReference>
<dbReference type="InterPro" id="IPR001041">
    <property type="entry name" value="2Fe-2S_ferredoxin-type"/>
</dbReference>
<evidence type="ECO:0000256" key="13">
    <source>
        <dbReference type="ARBA" id="ARBA00023140"/>
    </source>
</evidence>
<dbReference type="CDD" id="cd00207">
    <property type="entry name" value="fer2"/>
    <property type="match status" value="1"/>
</dbReference>
<feature type="binding site" evidence="17">
    <location>
        <position position="69"/>
    </location>
    <ligand>
        <name>[2Fe-2S] cluster</name>
        <dbReference type="ChEBI" id="CHEBI:190135"/>
        <label>1</label>
    </ligand>
</feature>
<dbReference type="PROSITE" id="PS51085">
    <property type="entry name" value="2FE2S_FER_2"/>
    <property type="match status" value="1"/>
</dbReference>
<evidence type="ECO:0000256" key="8">
    <source>
        <dbReference type="ARBA" id="ARBA00022723"/>
    </source>
</evidence>
<dbReference type="Pfam" id="PF00941">
    <property type="entry name" value="FAD_binding_5"/>
    <property type="match status" value="1"/>
</dbReference>
<comment type="cofactor">
    <cofactor evidence="17">
        <name>Mo-molybdopterin</name>
        <dbReference type="ChEBI" id="CHEBI:71302"/>
    </cofactor>
    <text evidence="17">Binds 1 Mo-molybdopterin (Mo-MPT) cofactor per subunit.</text>
</comment>
<dbReference type="InterPro" id="IPR000674">
    <property type="entry name" value="Ald_Oxase/Xan_DH_a/b"/>
</dbReference>
<dbReference type="InterPro" id="IPR036318">
    <property type="entry name" value="FAD-bd_PCMH-like_sf"/>
</dbReference>
<dbReference type="InterPro" id="IPR006058">
    <property type="entry name" value="2Fe2S_fd_BS"/>
</dbReference>
<dbReference type="InterPro" id="IPR008274">
    <property type="entry name" value="AldOxase/xan_DH_MoCoBD1"/>
</dbReference>
<evidence type="ECO:0000256" key="5">
    <source>
        <dbReference type="ARBA" id="ARBA00022505"/>
    </source>
</evidence>
<organism evidence="20 21">
    <name type="scientific">Spodoptera exigua</name>
    <name type="common">Beet armyworm</name>
    <name type="synonym">Noctua fulgens</name>
    <dbReference type="NCBI Taxonomy" id="7107"/>
    <lineage>
        <taxon>Eukaryota</taxon>
        <taxon>Metazoa</taxon>
        <taxon>Ecdysozoa</taxon>
        <taxon>Arthropoda</taxon>
        <taxon>Hexapoda</taxon>
        <taxon>Insecta</taxon>
        <taxon>Pterygota</taxon>
        <taxon>Neoptera</taxon>
        <taxon>Endopterygota</taxon>
        <taxon>Lepidoptera</taxon>
        <taxon>Glossata</taxon>
        <taxon>Ditrysia</taxon>
        <taxon>Noctuoidea</taxon>
        <taxon>Noctuidae</taxon>
        <taxon>Amphipyrinae</taxon>
        <taxon>Spodoptera</taxon>
    </lineage>
</organism>
<keyword evidence="5 17" id="KW-0500">Molybdenum</keyword>
<dbReference type="InterPro" id="IPR005107">
    <property type="entry name" value="CO_DH_flav_C"/>
</dbReference>
<feature type="binding site" evidence="16">
    <location>
        <position position="423"/>
    </location>
    <ligand>
        <name>FAD</name>
        <dbReference type="ChEBI" id="CHEBI:57692"/>
    </ligand>
</feature>
<evidence type="ECO:0000256" key="17">
    <source>
        <dbReference type="PIRSR" id="PIRSR000127-3"/>
    </source>
</evidence>
<dbReference type="GO" id="GO:0051537">
    <property type="term" value="F:2 iron, 2 sulfur cluster binding"/>
    <property type="evidence" value="ECO:0007669"/>
    <property type="project" value="UniProtKB-KW"/>
</dbReference>
<feature type="domain" description="FAD-binding PCMH-type" evidence="19">
    <location>
        <begin position="236"/>
        <end position="415"/>
    </location>
</feature>
<sequence>MSGGVRLGLTRPATPAGDLRYEAALTTMDVIKFKVNGVEHTVGSEISSDVMLLDYLRNYLQLRGTKYSCREGGCGACMITAAKTPGAPYLAINSCLQSVASCHGWDIVTIEGLGNRKDGYHPLQTTLAENHGTQCGYCTPGWVMAMHGLMESNSQMTMLDIEKSLSSNLCRCTGYRPILDSFKKFGIDCPTEDKIKSIKDMSICKQSNKCCRSYAKDNDWCMVDNDMSGEKMFTLQLKDGKTWYTPKTLTDLRKLVEENLESYMLVAGNTSKGAYPIDDYPKALIDVNHVQELKANNIDQNLVVGAGLNMTEFMDILKTSAEQDNFSYLSKLYDHVDLVAHIPLRNVATIAGNLMIKHSYNSYQSDLYLIFYTVGAQLTIVDYHGKEQIVTMNKFLELNMQGKIIVNVLLPPLSKSHKLFTYKLMPRAQSSHAIVNAGFLFKLTSENVVEEATIVYGALSEKFEKAVSTERYLIGRKLFDNDTLKGALKVLDGEMIVEDHPPEPSIEYRRYIAKALFFKALLNLAPSRASRSDSAIVDLHVTRPCSKAKQVFSTDTSLWPLNKPMPKLEGQIQCAGEAIYTDDIPSFHNEVFGAFVLSTVGIGTILKMDPSEALALPGVLAFYTAKDIPGLNSFTPIDGPGGLTSVNEEILCEGDVKYNGQPIALVVAETQNLADRAAKLVKVKYTNISTPVTDIKKAKEDSTRNTLFISADATTTGSDVHKTITGSNIVHGQYHFPMETMVCVAKPTEEGLEVHLASQWMDGAHTMISRALNIEQSKIDVYIRRVGGSYGLKITRCIQSATACSLIAYKLNRPCRFIQPLVTNMKAFGKRMPNVTDYEVAVNSSGVLQYVNLVAYTDNGCKINEPIAFYASDVYFNCYDGTKFNYKSYNTVTDTAKNTFCRAPGTLEAIANIENIMERISYELSLDPIALRLANLSSNYKEIAEVVEALKTSAEYTSRRAAVDSFNTQNRWKKRGLRWSFCRWPPAGALYTDVNLSVFHSDGSVVITHGGIEMGQGINTKAAQVAAYLLKIPVEMIEIKGNNSIVTPNSFASGGSVTTEGVIIGLKRCIEQLQARLEPIKATMTDPTWLQLITAAFAANVDLQVHGYCSALDAQTYEIYGVACCEVEVDVLTGEYEILRVDLTQDVGISVNPDIDIGQIEGAFMMGVGYWTCEKLVYNPDNGAVITDRSWDYHLPEARDIPQDFKVTLKNFYSNDFILGSKGVGEPPSCLSVVVPFALREAIVHARQESGIPTTEWFDVEGPFSTEKICMSMKTNVDDFKIV</sequence>
<evidence type="ECO:0000259" key="18">
    <source>
        <dbReference type="PROSITE" id="PS51085"/>
    </source>
</evidence>
<feature type="binding site" evidence="17">
    <location>
        <position position="77"/>
    </location>
    <ligand>
        <name>[2Fe-2S] cluster</name>
        <dbReference type="ChEBI" id="CHEBI:190135"/>
        <label>1</label>
    </ligand>
</feature>
<dbReference type="InterPro" id="IPR016166">
    <property type="entry name" value="FAD-bd_PCMH"/>
</dbReference>
<comment type="cofactor">
    <cofactor evidence="14">
        <name>[2Fe-2S] cluster</name>
        <dbReference type="ChEBI" id="CHEBI:190135"/>
    </cofactor>
</comment>
<dbReference type="SUPFAM" id="SSF54665">
    <property type="entry name" value="CO dehydrogenase molybdoprotein N-domain-like"/>
    <property type="match status" value="1"/>
</dbReference>
<dbReference type="FunFam" id="3.30.365.10:FF:000001">
    <property type="entry name" value="Xanthine dehydrogenase oxidase"/>
    <property type="match status" value="1"/>
</dbReference>
<dbReference type="Pfam" id="PF03450">
    <property type="entry name" value="CO_deh_flav_C"/>
    <property type="match status" value="1"/>
</dbReference>
<feature type="domain" description="2Fe-2S ferredoxin-type" evidence="18">
    <location>
        <begin position="29"/>
        <end position="113"/>
    </location>
</feature>
<feature type="binding site" evidence="17">
    <location>
        <position position="170"/>
    </location>
    <ligand>
        <name>[2Fe-2S] cluster</name>
        <dbReference type="ChEBI" id="CHEBI:190135"/>
        <label>2</label>
    </ligand>
</feature>
<evidence type="ECO:0000256" key="16">
    <source>
        <dbReference type="PIRSR" id="PIRSR000127-2"/>
    </source>
</evidence>
<dbReference type="GO" id="GO:0071949">
    <property type="term" value="F:FAD binding"/>
    <property type="evidence" value="ECO:0007669"/>
    <property type="project" value="InterPro"/>
</dbReference>
<evidence type="ECO:0000259" key="19">
    <source>
        <dbReference type="PROSITE" id="PS51387"/>
    </source>
</evidence>
<dbReference type="Gene3D" id="3.90.1170.50">
    <property type="entry name" value="Aldehyde oxidase/xanthine dehydrogenase, a/b hammerhead"/>
    <property type="match status" value="1"/>
</dbReference>
<dbReference type="InterPro" id="IPR036010">
    <property type="entry name" value="2Fe-2S_ferredoxin-like_sf"/>
</dbReference>
<keyword evidence="7 17" id="KW-0001">2Fe-2S</keyword>
<dbReference type="InterPro" id="IPR002888">
    <property type="entry name" value="2Fe-2S-bd"/>
</dbReference>
<dbReference type="Pfam" id="PF20256">
    <property type="entry name" value="MoCoBD_2"/>
    <property type="match status" value="1"/>
</dbReference>
<dbReference type="Pfam" id="PF01315">
    <property type="entry name" value="Ald_Xan_dh_C"/>
    <property type="match status" value="1"/>
</dbReference>
<feature type="binding site" evidence="17">
    <location>
        <position position="1055"/>
    </location>
    <ligand>
        <name>Mo-molybdopterin</name>
        <dbReference type="ChEBI" id="CHEBI:71302"/>
    </ligand>
    <ligandPart>
        <name>Mo</name>
        <dbReference type="ChEBI" id="CHEBI:28685"/>
    </ligandPart>
</feature>
<protein>
    <submittedName>
        <fullName evidence="20">Uncharacterized protein</fullName>
    </submittedName>
</protein>
<dbReference type="InterPro" id="IPR012675">
    <property type="entry name" value="Beta-grasp_dom_sf"/>
</dbReference>
<evidence type="ECO:0000256" key="11">
    <source>
        <dbReference type="ARBA" id="ARBA00023004"/>
    </source>
</evidence>
<evidence type="ECO:0000256" key="2">
    <source>
        <dbReference type="ARBA" id="ARBA00004275"/>
    </source>
</evidence>
<dbReference type="GO" id="GO:0016491">
    <property type="term" value="F:oxidoreductase activity"/>
    <property type="evidence" value="ECO:0007669"/>
    <property type="project" value="UniProtKB-KW"/>
</dbReference>
<keyword evidence="10" id="KW-0560">Oxidoreductase</keyword>
<proteinExistence type="inferred from homology"/>
<reference evidence="20" key="1">
    <citation type="submission" date="2020-08" db="EMBL/GenBank/DDBJ databases">
        <title>Spodoptera exigua strain:BAW_Kor-Di-RS1 Genome sequencing and assembly.</title>
        <authorList>
            <person name="Kim J."/>
            <person name="Nam H.Y."/>
            <person name="Kwon M."/>
            <person name="Choi J.H."/>
            <person name="Cho S.R."/>
            <person name="Kim G.-H."/>
        </authorList>
    </citation>
    <scope>NUCLEOTIDE SEQUENCE</scope>
    <source>
        <strain evidence="20">BAW_Kor-Di-RS1</strain>
        <tissue evidence="20">Whole-body</tissue>
    </source>
</reference>
<dbReference type="Gene3D" id="1.10.150.120">
    <property type="entry name" value="[2Fe-2S]-binding domain"/>
    <property type="match status" value="1"/>
</dbReference>
<evidence type="ECO:0000313" key="21">
    <source>
        <dbReference type="Proteomes" id="UP000648187"/>
    </source>
</evidence>
<dbReference type="FunFam" id="3.90.1170.50:FF:000003">
    <property type="entry name" value="Aldehyde oxidase"/>
    <property type="match status" value="1"/>
</dbReference>
<dbReference type="GO" id="GO:0005777">
    <property type="term" value="C:peroxisome"/>
    <property type="evidence" value="ECO:0007669"/>
    <property type="project" value="UniProtKB-SubCell"/>
</dbReference>
<comment type="subunit">
    <text evidence="4">Homodimer.</text>
</comment>
<evidence type="ECO:0000256" key="9">
    <source>
        <dbReference type="ARBA" id="ARBA00022827"/>
    </source>
</evidence>
<comment type="cofactor">
    <cofactor evidence="17">
        <name>[2Fe-2S] cluster</name>
        <dbReference type="ChEBI" id="CHEBI:190135"/>
    </cofactor>
    <text evidence="17">Binds 2 [2Fe-2S] clusters.</text>
</comment>
<dbReference type="Gene3D" id="3.30.390.50">
    <property type="entry name" value="CO dehydrogenase flavoprotein, C-terminal domain"/>
    <property type="match status" value="1"/>
</dbReference>
<dbReference type="SMART" id="SM01008">
    <property type="entry name" value="Ald_Xan_dh_C"/>
    <property type="match status" value="1"/>
</dbReference>
<evidence type="ECO:0000256" key="3">
    <source>
        <dbReference type="ARBA" id="ARBA00006849"/>
    </source>
</evidence>
<dbReference type="SUPFAM" id="SSF47741">
    <property type="entry name" value="CO dehydrogenase ISP C-domain like"/>
    <property type="match status" value="1"/>
</dbReference>
<feature type="binding site" evidence="17">
    <location>
        <position position="759"/>
    </location>
    <ligand>
        <name>Mo-molybdopterin</name>
        <dbReference type="ChEBI" id="CHEBI:71302"/>
    </ligand>
    <ligandPart>
        <name>Mo</name>
        <dbReference type="ChEBI" id="CHEBI:28685"/>
    </ligandPart>
</feature>
<dbReference type="PROSITE" id="PS51387">
    <property type="entry name" value="FAD_PCMH"/>
    <property type="match status" value="1"/>
</dbReference>
<dbReference type="InterPro" id="IPR036856">
    <property type="entry name" value="Ald_Oxase/Xan_DH_a/b_sf"/>
</dbReference>
<dbReference type="Pfam" id="PF00111">
    <property type="entry name" value="Fer2"/>
    <property type="match status" value="1"/>
</dbReference>
<evidence type="ECO:0000256" key="14">
    <source>
        <dbReference type="ARBA" id="ARBA00034078"/>
    </source>
</evidence>
<name>A0A835GID7_SPOEX</name>
<keyword evidence="13" id="KW-0576">Peroxisome</keyword>
<feature type="binding site" evidence="17">
    <location>
        <position position="138"/>
    </location>
    <ligand>
        <name>[2Fe-2S] cluster</name>
        <dbReference type="ChEBI" id="CHEBI:190135"/>
        <label>2</label>
    </ligand>
</feature>
<keyword evidence="8 17" id="KW-0479">Metal-binding</keyword>
<dbReference type="GO" id="GO:0005506">
    <property type="term" value="F:iron ion binding"/>
    <property type="evidence" value="ECO:0007669"/>
    <property type="project" value="InterPro"/>
</dbReference>
<feature type="binding site" evidence="17">
    <location>
        <position position="74"/>
    </location>
    <ligand>
        <name>[2Fe-2S] cluster</name>
        <dbReference type="ChEBI" id="CHEBI:190135"/>
        <label>1</label>
    </ligand>
</feature>
<dbReference type="PANTHER" id="PTHR11908:SF132">
    <property type="entry name" value="ALDEHYDE OXIDASE 1-RELATED"/>
    <property type="match status" value="1"/>
</dbReference>
<dbReference type="SUPFAM" id="SSF56176">
    <property type="entry name" value="FAD-binding/transporter-associated domain-like"/>
    <property type="match status" value="1"/>
</dbReference>
<dbReference type="Gene3D" id="3.10.20.30">
    <property type="match status" value="1"/>
</dbReference>
<evidence type="ECO:0000256" key="7">
    <source>
        <dbReference type="ARBA" id="ARBA00022714"/>
    </source>
</evidence>
<dbReference type="Pfam" id="PF01799">
    <property type="entry name" value="Fer2_2"/>
    <property type="match status" value="1"/>
</dbReference>
<feature type="active site" description="Proton acceptor" evidence="15">
    <location>
        <position position="1226"/>
    </location>
</feature>
<gene>
    <name evidence="20" type="ORF">HW555_006155</name>
</gene>
<dbReference type="InterPro" id="IPR002346">
    <property type="entry name" value="Mopterin_DH_FAD-bd"/>
</dbReference>
<dbReference type="InterPro" id="IPR016169">
    <property type="entry name" value="FAD-bd_PCMH_sub2"/>
</dbReference>
<comment type="similarity">
    <text evidence="3">Belongs to the xanthine dehydrogenase family.</text>
</comment>
<dbReference type="InterPro" id="IPR037165">
    <property type="entry name" value="AldOxase/xan_DH_Mopterin-bd_sf"/>
</dbReference>
<dbReference type="InterPro" id="IPR036884">
    <property type="entry name" value="2Fe-2S-bd_dom_sf"/>
</dbReference>
<dbReference type="SUPFAM" id="SSF55447">
    <property type="entry name" value="CO dehydrogenase flavoprotein C-terminal domain-like"/>
    <property type="match status" value="1"/>
</dbReference>
<dbReference type="Gene3D" id="3.30.365.10">
    <property type="entry name" value="Aldehyde oxidase/xanthine dehydrogenase, molybdopterin binding domain"/>
    <property type="match status" value="4"/>
</dbReference>
<evidence type="ECO:0000256" key="15">
    <source>
        <dbReference type="PIRSR" id="PIRSR000127-1"/>
    </source>
</evidence>
<comment type="caution">
    <text evidence="20">The sequence shown here is derived from an EMBL/GenBank/DDBJ whole genome shotgun (WGS) entry which is preliminary data.</text>
</comment>
<evidence type="ECO:0000256" key="4">
    <source>
        <dbReference type="ARBA" id="ARBA00011738"/>
    </source>
</evidence>
<dbReference type="PANTHER" id="PTHR11908">
    <property type="entry name" value="XANTHINE DEHYDROGENASE"/>
    <property type="match status" value="1"/>
</dbReference>
<evidence type="ECO:0000256" key="12">
    <source>
        <dbReference type="ARBA" id="ARBA00023014"/>
    </source>
</evidence>
<feature type="binding site" evidence="17">
    <location>
        <position position="95"/>
    </location>
    <ligand>
        <name>[2Fe-2S] cluster</name>
        <dbReference type="ChEBI" id="CHEBI:190135"/>
        <label>1</label>
    </ligand>
</feature>
<dbReference type="FunFam" id="3.30.465.10:FF:000013">
    <property type="entry name" value="Aldehyde oxidase"/>
    <property type="match status" value="1"/>
</dbReference>
<keyword evidence="9 16" id="KW-0274">FAD</keyword>
<evidence type="ECO:0000256" key="6">
    <source>
        <dbReference type="ARBA" id="ARBA00022630"/>
    </source>
</evidence>
<feature type="binding site" evidence="17">
    <location>
        <position position="172"/>
    </location>
    <ligand>
        <name>[2Fe-2S] cluster</name>
        <dbReference type="ChEBI" id="CHEBI:190135"/>
        <label>2</label>
    </ligand>
</feature>
<comment type="cofactor">
    <cofactor evidence="1 16">
        <name>FAD</name>
        <dbReference type="ChEBI" id="CHEBI:57692"/>
    </cofactor>
</comment>
<accession>A0A835GID7</accession>
<evidence type="ECO:0000256" key="1">
    <source>
        <dbReference type="ARBA" id="ARBA00001974"/>
    </source>
</evidence>
<keyword evidence="12 17" id="KW-0411">Iron-sulfur</keyword>
<dbReference type="Gene3D" id="3.30.465.10">
    <property type="match status" value="1"/>
</dbReference>
<dbReference type="PROSITE" id="PS00197">
    <property type="entry name" value="2FE2S_FER_1"/>
    <property type="match status" value="1"/>
</dbReference>
<comment type="subcellular location">
    <subcellularLocation>
        <location evidence="2">Peroxisome</location>
    </subcellularLocation>
</comment>
<dbReference type="InterPro" id="IPR016208">
    <property type="entry name" value="Ald_Oxase/xanthine_DH-like"/>
</dbReference>
<evidence type="ECO:0000256" key="10">
    <source>
        <dbReference type="ARBA" id="ARBA00023002"/>
    </source>
</evidence>
<feature type="binding site" evidence="17">
    <location>
        <position position="902"/>
    </location>
    <ligand>
        <name>Mo-molybdopterin</name>
        <dbReference type="ChEBI" id="CHEBI:71302"/>
    </ligand>
    <ligandPart>
        <name>Mo</name>
        <dbReference type="ChEBI" id="CHEBI:28685"/>
    </ligandPart>
</feature>
<feature type="binding site" evidence="17">
    <location>
        <position position="135"/>
    </location>
    <ligand>
        <name>[2Fe-2S] cluster</name>
        <dbReference type="ChEBI" id="CHEBI:190135"/>
        <label>2</label>
    </ligand>
</feature>
<evidence type="ECO:0000313" key="20">
    <source>
        <dbReference type="EMBL" id="KAF9416488.1"/>
    </source>
</evidence>
<dbReference type="Pfam" id="PF02738">
    <property type="entry name" value="MoCoBD_1"/>
    <property type="match status" value="1"/>
</dbReference>